<keyword evidence="1" id="KW-0812">Transmembrane</keyword>
<keyword evidence="1" id="KW-0472">Membrane</keyword>
<organism evidence="2 3">
    <name type="scientific">Chaetoceros tenuissimus</name>
    <dbReference type="NCBI Taxonomy" id="426638"/>
    <lineage>
        <taxon>Eukaryota</taxon>
        <taxon>Sar</taxon>
        <taxon>Stramenopiles</taxon>
        <taxon>Ochrophyta</taxon>
        <taxon>Bacillariophyta</taxon>
        <taxon>Coscinodiscophyceae</taxon>
        <taxon>Chaetocerotophycidae</taxon>
        <taxon>Chaetocerotales</taxon>
        <taxon>Chaetocerotaceae</taxon>
        <taxon>Chaetoceros</taxon>
    </lineage>
</organism>
<feature type="transmembrane region" description="Helical" evidence="1">
    <location>
        <begin position="62"/>
        <end position="82"/>
    </location>
</feature>
<evidence type="ECO:0000256" key="1">
    <source>
        <dbReference type="SAM" id="Phobius"/>
    </source>
</evidence>
<evidence type="ECO:0000313" key="3">
    <source>
        <dbReference type="Proteomes" id="UP001054902"/>
    </source>
</evidence>
<dbReference type="EMBL" id="BLLK01000069">
    <property type="protein sequence ID" value="GFH60488.1"/>
    <property type="molecule type" value="Genomic_DNA"/>
</dbReference>
<feature type="transmembrane region" description="Helical" evidence="1">
    <location>
        <begin position="133"/>
        <end position="155"/>
    </location>
</feature>
<reference evidence="2 3" key="1">
    <citation type="journal article" date="2021" name="Sci. Rep.">
        <title>The genome of the diatom Chaetoceros tenuissimus carries an ancient integrated fragment of an extant virus.</title>
        <authorList>
            <person name="Hongo Y."/>
            <person name="Kimura K."/>
            <person name="Takaki Y."/>
            <person name="Yoshida Y."/>
            <person name="Baba S."/>
            <person name="Kobayashi G."/>
            <person name="Nagasaki K."/>
            <person name="Hano T."/>
            <person name="Tomaru Y."/>
        </authorList>
    </citation>
    <scope>NUCLEOTIDE SEQUENCE [LARGE SCALE GENOMIC DNA]</scope>
    <source>
        <strain evidence="2 3">NIES-3715</strain>
    </source>
</reference>
<sequence length="175" mass="19778">MNFSSHRLSGNNAYGKYAQLNLTPDDHLDKLNKFSKVVMGVSLFFWCWAVKNTVKTRGGKDFQFDLGVVSFFLSGSSALYIYKITCKGVKGFKNPGIMGRNLVVGAHIIVTINYALGAYLSLILNPNQIYYNFLYYCVIFTFLWGCSAFVAFDLISNTLSIEPDDDDYDIPDYNF</sequence>
<keyword evidence="1" id="KW-1133">Transmembrane helix</keyword>
<name>A0AAD3D9W3_9STRA</name>
<feature type="transmembrane region" description="Helical" evidence="1">
    <location>
        <begin position="102"/>
        <end position="121"/>
    </location>
</feature>
<dbReference type="AlphaFoldDB" id="A0AAD3D9W3"/>
<dbReference type="Proteomes" id="UP001054902">
    <property type="component" value="Unassembled WGS sequence"/>
</dbReference>
<protein>
    <submittedName>
        <fullName evidence="2">Uncharacterized protein</fullName>
    </submittedName>
</protein>
<keyword evidence="3" id="KW-1185">Reference proteome</keyword>
<proteinExistence type="predicted"/>
<gene>
    <name evidence="2" type="ORF">CTEN210_16964</name>
</gene>
<accession>A0AAD3D9W3</accession>
<comment type="caution">
    <text evidence="2">The sequence shown here is derived from an EMBL/GenBank/DDBJ whole genome shotgun (WGS) entry which is preliminary data.</text>
</comment>
<evidence type="ECO:0000313" key="2">
    <source>
        <dbReference type="EMBL" id="GFH60488.1"/>
    </source>
</evidence>